<protein>
    <recommendedName>
        <fullName evidence="3">DUF2384 domain-containing protein</fullName>
    </recommendedName>
</protein>
<name>A0ABY0QH69_9BRAD</name>
<reference evidence="1 2" key="1">
    <citation type="submission" date="2016-10" db="EMBL/GenBank/DDBJ databases">
        <authorList>
            <person name="Varghese N."/>
            <person name="Submissions S."/>
        </authorList>
    </citation>
    <scope>NUCLEOTIDE SEQUENCE [LARGE SCALE GENOMIC DNA]</scope>
    <source>
        <strain evidence="1 2">GAS524</strain>
    </source>
</reference>
<dbReference type="EMBL" id="LT629693">
    <property type="protein sequence ID" value="SDK41788.1"/>
    <property type="molecule type" value="Genomic_DNA"/>
</dbReference>
<evidence type="ECO:0000313" key="1">
    <source>
        <dbReference type="EMBL" id="SDK41788.1"/>
    </source>
</evidence>
<dbReference type="Proteomes" id="UP000198803">
    <property type="component" value="Chromosome I"/>
</dbReference>
<dbReference type="RefSeq" id="WP_091977175.1">
    <property type="nucleotide sequence ID" value="NZ_LT629693.1"/>
</dbReference>
<organism evidence="1 2">
    <name type="scientific">Bradyrhizobium ottawaense</name>
    <dbReference type="NCBI Taxonomy" id="931866"/>
    <lineage>
        <taxon>Bacteria</taxon>
        <taxon>Pseudomonadati</taxon>
        <taxon>Pseudomonadota</taxon>
        <taxon>Alphaproteobacteria</taxon>
        <taxon>Hyphomicrobiales</taxon>
        <taxon>Nitrobacteraceae</taxon>
        <taxon>Bradyrhizobium</taxon>
    </lineage>
</organism>
<evidence type="ECO:0000313" key="2">
    <source>
        <dbReference type="Proteomes" id="UP000198803"/>
    </source>
</evidence>
<keyword evidence="2" id="KW-1185">Reference proteome</keyword>
<gene>
    <name evidence="1" type="ORF">SAMN05444163_8063</name>
</gene>
<evidence type="ECO:0008006" key="3">
    <source>
        <dbReference type="Google" id="ProtNLM"/>
    </source>
</evidence>
<accession>A0ABY0QH69</accession>
<sequence>MTKPDPISTSRLASVLHRSIQVLDKLVGPAEAQFFMMRGNEYLGGITPVEAIKTKRTAGLQNAIRIVAMEKGIFRDPYEGEQ</sequence>
<proteinExistence type="predicted"/>